<dbReference type="RefSeq" id="WP_203910298.1">
    <property type="nucleotide sequence ID" value="NZ_BONY01000027.1"/>
</dbReference>
<evidence type="ECO:0000313" key="3">
    <source>
        <dbReference type="Proteomes" id="UP000612899"/>
    </source>
</evidence>
<feature type="chain" id="PRO_5035249242" description="CBM6 domain-containing protein" evidence="1">
    <location>
        <begin position="25"/>
        <end position="633"/>
    </location>
</feature>
<gene>
    <name evidence="2" type="ORF">Rhe02_45550</name>
</gene>
<dbReference type="EMBL" id="BONY01000027">
    <property type="protein sequence ID" value="GIH06488.1"/>
    <property type="molecule type" value="Genomic_DNA"/>
</dbReference>
<proteinExistence type="predicted"/>
<dbReference type="AlphaFoldDB" id="A0A8J3QB58"/>
<evidence type="ECO:0000313" key="2">
    <source>
        <dbReference type="EMBL" id="GIH06488.1"/>
    </source>
</evidence>
<evidence type="ECO:0008006" key="4">
    <source>
        <dbReference type="Google" id="ProtNLM"/>
    </source>
</evidence>
<organism evidence="2 3">
    <name type="scientific">Rhizocola hellebori</name>
    <dbReference type="NCBI Taxonomy" id="1392758"/>
    <lineage>
        <taxon>Bacteria</taxon>
        <taxon>Bacillati</taxon>
        <taxon>Actinomycetota</taxon>
        <taxon>Actinomycetes</taxon>
        <taxon>Micromonosporales</taxon>
        <taxon>Micromonosporaceae</taxon>
        <taxon>Rhizocola</taxon>
    </lineage>
</organism>
<dbReference type="Gene3D" id="2.60.120.260">
    <property type="entry name" value="Galactose-binding domain-like"/>
    <property type="match status" value="1"/>
</dbReference>
<keyword evidence="3" id="KW-1185">Reference proteome</keyword>
<evidence type="ECO:0000256" key="1">
    <source>
        <dbReference type="SAM" id="SignalP"/>
    </source>
</evidence>
<reference evidence="2" key="1">
    <citation type="submission" date="2021-01" db="EMBL/GenBank/DDBJ databases">
        <title>Whole genome shotgun sequence of Rhizocola hellebori NBRC 109834.</title>
        <authorList>
            <person name="Komaki H."/>
            <person name="Tamura T."/>
        </authorList>
    </citation>
    <scope>NUCLEOTIDE SEQUENCE</scope>
    <source>
        <strain evidence="2">NBRC 109834</strain>
    </source>
</reference>
<dbReference type="SUPFAM" id="SSF49785">
    <property type="entry name" value="Galactose-binding domain-like"/>
    <property type="match status" value="1"/>
</dbReference>
<accession>A0A8J3QB58</accession>
<dbReference type="InterPro" id="IPR008979">
    <property type="entry name" value="Galactose-bd-like_sf"/>
</dbReference>
<dbReference type="Proteomes" id="UP000612899">
    <property type="component" value="Unassembled WGS sequence"/>
</dbReference>
<protein>
    <recommendedName>
        <fullName evidence="4">CBM6 domain-containing protein</fullName>
    </recommendedName>
</protein>
<name>A0A8J3QB58_9ACTN</name>
<sequence length="633" mass="67405">MTVRRWGGGATVAVMVLAMISAEASPPAKQRWSRPESTVVVHGRYRSFGALGAVLPSGQEQALAPVNGWSFPPGARPGRTVVAPDGTVLMACTALMIGVYDPHTNDFTDVRLPTSAGPHEAQPTVTDLLVLSAEAVAFTVSPAGPWPVFGVLTKTGGVWRALPGNTFTGAQLGTEGLQGLQRLPVSGDLLLTDRAVNVVKLRGPDSSGHYLPEIRARHRYPLAQMSISPGTVRVDPTGVAGDERFVMGLRDLADRKSVQLLQEFKYDQRDGSVAAVSAPLLPGLFHRDTGRAYGFDRVTYDGSGNLWATTRHDRESGRLAVYARTASGRRTSSGACAFGRSKGEQDTVRPCRADYELLQAQDLGTSSGLIADAATGTVVSILENGQVMAFRVQGAGPEMTFTAGNPLDIGRKVLPIARGDFLEHQVGAIDSGLRLWFPVIHSSPRLSPGSLDQWLISIDLADLFAPKPVRLPSTPGQVVTVQAERSLTTGTERRKGAAGVTEVDSLNYAGACSDFPRLIGCGYDQAAGDGFVVTDDVGYGHLGGPLSYLVEVASAGTYRLSYQAGTLDVIDNAVIDLTILDRFVETPVNSDGGWRAFQSKEDLVLPAGTHLLTLSAPPGKRGWFLNSFSFQRL</sequence>
<keyword evidence="1" id="KW-0732">Signal</keyword>
<feature type="signal peptide" evidence="1">
    <location>
        <begin position="1"/>
        <end position="24"/>
    </location>
</feature>
<comment type="caution">
    <text evidence="2">The sequence shown here is derived from an EMBL/GenBank/DDBJ whole genome shotgun (WGS) entry which is preliminary data.</text>
</comment>